<protein>
    <submittedName>
        <fullName evidence="2">Uncharacterized protein</fullName>
    </submittedName>
</protein>
<dbReference type="STRING" id="1619013.UT41_C0003G0015"/>
<proteinExistence type="predicted"/>
<gene>
    <name evidence="2" type="ORF">UT41_C0003G0015</name>
</gene>
<sequence length="432" mass="47456">MQIITKEQIYDRWEATPESLREAFFSFENGEAISNVCEEAGLPKDIIKNVANVVGNIVLGFTHINDFSAELQSIPGIDKKAADAIIFQVDHRIFDPVRGDILKLYRTVSGSGPRIIEETSVEIRERAKASGELYTPAELGEPAVMTTKESTQFDVRKIKIQDGEDASAAVIAEAPKDQIQEEGIAAPTMIHSETELKTVSRKGRSFSSFGGMFGFGKEKGVENGGAAITAQVSMAEGLQRKAGDVARTEQQAPRVVHYTAAKATEDIFGQQAQEQRQATAFAPVTKQEHEVNFEPKMVDLMAHDEQPASEQKTEEVRPIETLQSSAREQAQEQRQATAFAPVTKQEHEVNFEQKSANSIQDMQQSVTTPMQPAVAPVVSPQIPLGEVMKTPQRGEPSMTAQATAEKEPRLAEIPVSGDVIDLRILERVDDKK</sequence>
<evidence type="ECO:0000256" key="1">
    <source>
        <dbReference type="SAM" id="MobiDB-lite"/>
    </source>
</evidence>
<dbReference type="Proteomes" id="UP000034665">
    <property type="component" value="Unassembled WGS sequence"/>
</dbReference>
<evidence type="ECO:0000313" key="2">
    <source>
        <dbReference type="EMBL" id="KKR12088.1"/>
    </source>
</evidence>
<reference evidence="2 3" key="1">
    <citation type="journal article" date="2015" name="Nature">
        <title>rRNA introns, odd ribosomes, and small enigmatic genomes across a large radiation of phyla.</title>
        <authorList>
            <person name="Brown C.T."/>
            <person name="Hug L.A."/>
            <person name="Thomas B.C."/>
            <person name="Sharon I."/>
            <person name="Castelle C.J."/>
            <person name="Singh A."/>
            <person name="Wilkins M.J."/>
            <person name="Williams K.H."/>
            <person name="Banfield J.F."/>
        </authorList>
    </citation>
    <scope>NUCLEOTIDE SEQUENCE [LARGE SCALE GENOMIC DNA]</scope>
</reference>
<dbReference type="AlphaFoldDB" id="A0A0G0N9I6"/>
<name>A0A0G0N9I6_9BACT</name>
<dbReference type="EMBL" id="LBWR01000003">
    <property type="protein sequence ID" value="KKR12088.1"/>
    <property type="molecule type" value="Genomic_DNA"/>
</dbReference>
<evidence type="ECO:0000313" key="3">
    <source>
        <dbReference type="Proteomes" id="UP000034665"/>
    </source>
</evidence>
<feature type="region of interest" description="Disordered" evidence="1">
    <location>
        <begin position="387"/>
        <end position="407"/>
    </location>
</feature>
<comment type="caution">
    <text evidence="2">The sequence shown here is derived from an EMBL/GenBank/DDBJ whole genome shotgun (WGS) entry which is preliminary data.</text>
</comment>
<organism evidence="2 3">
    <name type="scientific">Candidatus Wolfebacteria bacterium GW2011_GWC2_39_22</name>
    <dbReference type="NCBI Taxonomy" id="1619013"/>
    <lineage>
        <taxon>Bacteria</taxon>
        <taxon>Candidatus Wolfeibacteriota</taxon>
    </lineage>
</organism>
<accession>A0A0G0N9I6</accession>